<accession>A0ABT8FF72</accession>
<feature type="transmembrane region" description="Helical" evidence="1">
    <location>
        <begin position="331"/>
        <end position="350"/>
    </location>
</feature>
<feature type="transmembrane region" description="Helical" evidence="1">
    <location>
        <begin position="75"/>
        <end position="100"/>
    </location>
</feature>
<feature type="transmembrane region" description="Helical" evidence="1">
    <location>
        <begin position="403"/>
        <end position="424"/>
    </location>
</feature>
<name>A0ABT8FF72_9ACTN</name>
<keyword evidence="1" id="KW-0472">Membrane</keyword>
<sequence>MPTAASWTSAPSGGLREARRAVADVGHLVRFRAATVRRRDSAGWFLLGFVVLTTAAAVVPAYTPGAGGDGRAFELLLLLPTAFAGFLGLAVVSAVASGGGRELLDRDPATVLPVSPTTDHLGALVLAPLNIAWLLQAWTLLGTAAYALGPSGLAAAQVVVLLWLATATAIAQVVAWTFEGVRRGHHGIAGVRLLTLGLLGLALGLQMADLLVSLLDRLPTRRLVLGMLGGFGWTWAATVAALLVVLLCAVALGAVPAHIAARRTPRDELRVESGRYAARRLPGSDLAALVRTDRGSVWRAVPMRRGIAVLAIGPGAVALLGGLPWETMTVLPGLVASGGALLFGVNAWCLDARGGLWRESLPVAPGTVFAARAWVLTEFLLVASAVTVLLAAVRAGVPSVAELTALTCTVVVVTVQVVAAGMRWSAQRPYAVDLRSARATPAPPLTMVGYSTRLAVSTTLTGLVFSGLARVPAWEVSVLVAVPFLCWSLARLVRAHVRWADPVDRARVVMTVAG</sequence>
<feature type="transmembrane region" description="Helical" evidence="1">
    <location>
        <begin position="235"/>
        <end position="260"/>
    </location>
</feature>
<proteinExistence type="predicted"/>
<feature type="transmembrane region" description="Helical" evidence="1">
    <location>
        <begin position="42"/>
        <end position="63"/>
    </location>
</feature>
<dbReference type="Proteomes" id="UP001168620">
    <property type="component" value="Unassembled WGS sequence"/>
</dbReference>
<keyword evidence="1" id="KW-1133">Transmembrane helix</keyword>
<feature type="transmembrane region" description="Helical" evidence="1">
    <location>
        <begin position="154"/>
        <end position="178"/>
    </location>
</feature>
<reference evidence="2" key="1">
    <citation type="submission" date="2023-06" db="EMBL/GenBank/DDBJ databases">
        <title>Draft genome sequence of Nocardioides sp. SOB77.</title>
        <authorList>
            <person name="Zhang G."/>
        </authorList>
    </citation>
    <scope>NUCLEOTIDE SEQUENCE</scope>
    <source>
        <strain evidence="2">SOB77</strain>
    </source>
</reference>
<evidence type="ECO:0000313" key="2">
    <source>
        <dbReference type="EMBL" id="MDN4173249.1"/>
    </source>
</evidence>
<comment type="caution">
    <text evidence="2">The sequence shown here is derived from an EMBL/GenBank/DDBJ whole genome shotgun (WGS) entry which is preliminary data.</text>
</comment>
<feature type="transmembrane region" description="Helical" evidence="1">
    <location>
        <begin position="371"/>
        <end position="397"/>
    </location>
</feature>
<evidence type="ECO:0000256" key="1">
    <source>
        <dbReference type="SAM" id="Phobius"/>
    </source>
</evidence>
<gene>
    <name evidence="2" type="ORF">QWY28_09875</name>
</gene>
<feature type="transmembrane region" description="Helical" evidence="1">
    <location>
        <begin position="121"/>
        <end position="148"/>
    </location>
</feature>
<keyword evidence="3" id="KW-1185">Reference proteome</keyword>
<organism evidence="2 3">
    <name type="scientific">Nocardioides oceani</name>
    <dbReference type="NCBI Taxonomy" id="3058369"/>
    <lineage>
        <taxon>Bacteria</taxon>
        <taxon>Bacillati</taxon>
        <taxon>Actinomycetota</taxon>
        <taxon>Actinomycetes</taxon>
        <taxon>Propionibacteriales</taxon>
        <taxon>Nocardioidaceae</taxon>
        <taxon>Nocardioides</taxon>
    </lineage>
</organism>
<feature type="transmembrane region" description="Helical" evidence="1">
    <location>
        <begin position="190"/>
        <end position="215"/>
    </location>
</feature>
<evidence type="ECO:0008006" key="4">
    <source>
        <dbReference type="Google" id="ProtNLM"/>
    </source>
</evidence>
<feature type="transmembrane region" description="Helical" evidence="1">
    <location>
        <begin position="306"/>
        <end position="325"/>
    </location>
</feature>
<dbReference type="EMBL" id="JAUHJQ010000003">
    <property type="protein sequence ID" value="MDN4173249.1"/>
    <property type="molecule type" value="Genomic_DNA"/>
</dbReference>
<protein>
    <recommendedName>
        <fullName evidence="4">ABC-2 type transport system permease protein</fullName>
    </recommendedName>
</protein>
<dbReference type="RefSeq" id="WP_300952356.1">
    <property type="nucleotide sequence ID" value="NZ_JAUHJQ010000003.1"/>
</dbReference>
<evidence type="ECO:0000313" key="3">
    <source>
        <dbReference type="Proteomes" id="UP001168620"/>
    </source>
</evidence>
<keyword evidence="1" id="KW-0812">Transmembrane</keyword>